<dbReference type="Proteomes" id="UP000555828">
    <property type="component" value="Unassembled WGS sequence"/>
</dbReference>
<comment type="caution">
    <text evidence="2">The sequence shown here is derived from an EMBL/GenBank/DDBJ whole genome shotgun (WGS) entry which is preliminary data.</text>
</comment>
<proteinExistence type="predicted"/>
<reference evidence="2 3" key="1">
    <citation type="submission" date="2020-08" db="EMBL/GenBank/DDBJ databases">
        <title>Genomic Encyclopedia of Type Strains, Phase IV (KMG-IV): sequencing the most valuable type-strain genomes for metagenomic binning, comparative biology and taxonomic classification.</title>
        <authorList>
            <person name="Goeker M."/>
        </authorList>
    </citation>
    <scope>NUCLEOTIDE SEQUENCE [LARGE SCALE GENOMIC DNA]</scope>
    <source>
        <strain evidence="2 3">DSM 13481</strain>
    </source>
</reference>
<protein>
    <submittedName>
        <fullName evidence="2">Uncharacterized protein</fullName>
    </submittedName>
</protein>
<evidence type="ECO:0000313" key="3">
    <source>
        <dbReference type="Proteomes" id="UP000555828"/>
    </source>
</evidence>
<keyword evidence="3" id="KW-1185">Reference proteome</keyword>
<sequence>MKKIIIFMLSLLAISLLATTQGNFIHVSGCTSTSTELSNTIDVRVYQWIDLTWDATPYHICDKETNDQYFDDGFVLLSVEYFSNADVQVSVDFPDPHFRNEFLEILENISIYFFVKSIDAVSNQDSYFQFNYNMGDLTRMGTDTTIPVNLPLVSQGSILFTVNTVTSDPGPYETPAGVYHLPVRFTFNPTVSW</sequence>
<name>A0A841GHJ5_9BACT</name>
<gene>
    <name evidence="2" type="ORF">HNP65_000249</name>
</gene>
<dbReference type="RefSeq" id="WP_184618581.1">
    <property type="nucleotide sequence ID" value="NZ_JACHEX010000001.1"/>
</dbReference>
<feature type="signal peptide" evidence="1">
    <location>
        <begin position="1"/>
        <end position="18"/>
    </location>
</feature>
<keyword evidence="1" id="KW-0732">Signal</keyword>
<organism evidence="2 3">
    <name type="scientific">Thermosipho japonicus</name>
    <dbReference type="NCBI Taxonomy" id="90323"/>
    <lineage>
        <taxon>Bacteria</taxon>
        <taxon>Thermotogati</taxon>
        <taxon>Thermotogota</taxon>
        <taxon>Thermotogae</taxon>
        <taxon>Thermotogales</taxon>
        <taxon>Fervidobacteriaceae</taxon>
        <taxon>Thermosipho</taxon>
    </lineage>
</organism>
<evidence type="ECO:0000313" key="2">
    <source>
        <dbReference type="EMBL" id="MBB6061827.1"/>
    </source>
</evidence>
<accession>A0A841GHJ5</accession>
<dbReference type="EMBL" id="JACHEX010000001">
    <property type="protein sequence ID" value="MBB6061827.1"/>
    <property type="molecule type" value="Genomic_DNA"/>
</dbReference>
<dbReference type="AlphaFoldDB" id="A0A841GHJ5"/>
<evidence type="ECO:0000256" key="1">
    <source>
        <dbReference type="SAM" id="SignalP"/>
    </source>
</evidence>
<feature type="chain" id="PRO_5032503704" evidence="1">
    <location>
        <begin position="19"/>
        <end position="193"/>
    </location>
</feature>